<evidence type="ECO:0000313" key="1">
    <source>
        <dbReference type="EMBL" id="KAI3702524.1"/>
    </source>
</evidence>
<reference evidence="1 2" key="2">
    <citation type="journal article" date="2022" name="Mol. Ecol. Resour.">
        <title>The genomes of chicory, endive, great burdock and yacon provide insights into Asteraceae paleo-polyploidization history and plant inulin production.</title>
        <authorList>
            <person name="Fan W."/>
            <person name="Wang S."/>
            <person name="Wang H."/>
            <person name="Wang A."/>
            <person name="Jiang F."/>
            <person name="Liu H."/>
            <person name="Zhao H."/>
            <person name="Xu D."/>
            <person name="Zhang Y."/>
        </authorList>
    </citation>
    <scope>NUCLEOTIDE SEQUENCE [LARGE SCALE GENOMIC DNA]</scope>
    <source>
        <strain evidence="2">cv. Niubang</strain>
    </source>
</reference>
<dbReference type="EMBL" id="CM042055">
    <property type="protein sequence ID" value="KAI3702524.1"/>
    <property type="molecule type" value="Genomic_DNA"/>
</dbReference>
<gene>
    <name evidence="1" type="ORF">L6452_28263</name>
</gene>
<dbReference type="Proteomes" id="UP001055879">
    <property type="component" value="Linkage Group LG09"/>
</dbReference>
<proteinExistence type="predicted"/>
<name>A0ACB8ZX32_ARCLA</name>
<sequence length="285" mass="30771">MSQNTKTNVNDDVKPIIFHDFLGRHCTPSVHCAAAADGGTPSASASRVGALISTTSDLDSYRQVGSHLEGVPIYGQRNDFSPSEIGNRHAGSKRINSDSVSYSWVHLEIVSPQIKPDFQENSHLIKVLSNIRQEQLKRPHEVKAFMLANPIRLTSKWERAIPVNAGPVLQYPPQAVQAVPYAYQTLSNRFKDVNVGSVISQSAGDQGSRTVIKGSGILSSSNINGGVAKPAIGKQKSVIGVQSQGHLLLFDAILDLLDLLDLLVDHGQQTEIRGCLVHLQLVSGS</sequence>
<accession>A0ACB8ZX32</accession>
<evidence type="ECO:0000313" key="2">
    <source>
        <dbReference type="Proteomes" id="UP001055879"/>
    </source>
</evidence>
<comment type="caution">
    <text evidence="1">The sequence shown here is derived from an EMBL/GenBank/DDBJ whole genome shotgun (WGS) entry which is preliminary data.</text>
</comment>
<protein>
    <submittedName>
        <fullName evidence="1">Uncharacterized protein</fullName>
    </submittedName>
</protein>
<keyword evidence="2" id="KW-1185">Reference proteome</keyword>
<reference evidence="2" key="1">
    <citation type="journal article" date="2022" name="Mol. Ecol. Resour.">
        <title>The genomes of chicory, endive, great burdock and yacon provide insights into Asteraceae palaeo-polyploidization history and plant inulin production.</title>
        <authorList>
            <person name="Fan W."/>
            <person name="Wang S."/>
            <person name="Wang H."/>
            <person name="Wang A."/>
            <person name="Jiang F."/>
            <person name="Liu H."/>
            <person name="Zhao H."/>
            <person name="Xu D."/>
            <person name="Zhang Y."/>
        </authorList>
    </citation>
    <scope>NUCLEOTIDE SEQUENCE [LARGE SCALE GENOMIC DNA]</scope>
    <source>
        <strain evidence="2">cv. Niubang</strain>
    </source>
</reference>
<organism evidence="1 2">
    <name type="scientific">Arctium lappa</name>
    <name type="common">Greater burdock</name>
    <name type="synonym">Lappa major</name>
    <dbReference type="NCBI Taxonomy" id="4217"/>
    <lineage>
        <taxon>Eukaryota</taxon>
        <taxon>Viridiplantae</taxon>
        <taxon>Streptophyta</taxon>
        <taxon>Embryophyta</taxon>
        <taxon>Tracheophyta</taxon>
        <taxon>Spermatophyta</taxon>
        <taxon>Magnoliopsida</taxon>
        <taxon>eudicotyledons</taxon>
        <taxon>Gunneridae</taxon>
        <taxon>Pentapetalae</taxon>
        <taxon>asterids</taxon>
        <taxon>campanulids</taxon>
        <taxon>Asterales</taxon>
        <taxon>Asteraceae</taxon>
        <taxon>Carduoideae</taxon>
        <taxon>Cardueae</taxon>
        <taxon>Arctiinae</taxon>
        <taxon>Arctium</taxon>
    </lineage>
</organism>